<dbReference type="AlphaFoldDB" id="W1YU30"/>
<evidence type="ECO:0000259" key="1">
    <source>
        <dbReference type="Pfam" id="PF13478"/>
    </source>
</evidence>
<feature type="domain" description="XdhC Rossmann" evidence="1">
    <location>
        <begin position="3"/>
        <end position="96"/>
    </location>
</feature>
<dbReference type="EMBL" id="AZMM01000222">
    <property type="protein sequence ID" value="ETJ45791.1"/>
    <property type="molecule type" value="Genomic_DNA"/>
</dbReference>
<name>W1YU30_9ZZZZ</name>
<comment type="caution">
    <text evidence="2">The sequence shown here is derived from an EMBL/GenBank/DDBJ whole genome shotgun (WGS) entry which is preliminary data.</text>
</comment>
<reference evidence="2" key="1">
    <citation type="submission" date="2013-12" db="EMBL/GenBank/DDBJ databases">
        <title>A Varibaculum cambriense genome reconstructed from a premature infant gut community with otherwise low bacterial novelty that shifts toward anaerobic metabolism during the third week of life.</title>
        <authorList>
            <person name="Brown C.T."/>
            <person name="Sharon I."/>
            <person name="Thomas B.C."/>
            <person name="Castelle C.J."/>
            <person name="Morowitz M.J."/>
            <person name="Banfield J.F."/>
        </authorList>
    </citation>
    <scope>NUCLEOTIDE SEQUENCE</scope>
</reference>
<dbReference type="Gene3D" id="3.40.50.720">
    <property type="entry name" value="NAD(P)-binding Rossmann-like Domain"/>
    <property type="match status" value="1"/>
</dbReference>
<organism evidence="2">
    <name type="scientific">human gut metagenome</name>
    <dbReference type="NCBI Taxonomy" id="408170"/>
    <lineage>
        <taxon>unclassified sequences</taxon>
        <taxon>metagenomes</taxon>
        <taxon>organismal metagenomes</taxon>
    </lineage>
</organism>
<dbReference type="Pfam" id="PF13478">
    <property type="entry name" value="XdhC_C"/>
    <property type="match status" value="1"/>
</dbReference>
<protein>
    <submittedName>
        <fullName evidence="2">Xanthine and CO dehydrogenase maturation factor XdhC/CoxF family-like protein</fullName>
    </submittedName>
</protein>
<feature type="non-terminal residue" evidence="2">
    <location>
        <position position="1"/>
    </location>
</feature>
<sequence length="98" mass="11664">DLLLFIGCRVTVVDDRPEYVVPEFFDERVTRKCLPLENFKNDLPLDEYNGFIIVTRAHEYDNVCLEQLRDYLPTYMGVMGSQKRIHYAFEVLREQGWT</sequence>
<gene>
    <name evidence="2" type="ORF">Q604_UNBC00222G0001</name>
</gene>
<accession>W1YU30</accession>
<feature type="non-terminal residue" evidence="2">
    <location>
        <position position="98"/>
    </location>
</feature>
<dbReference type="InterPro" id="IPR027051">
    <property type="entry name" value="XdhC_Rossmann_dom"/>
</dbReference>
<evidence type="ECO:0000313" key="2">
    <source>
        <dbReference type="EMBL" id="ETJ45791.1"/>
    </source>
</evidence>
<proteinExistence type="predicted"/>